<gene>
    <name evidence="1" type="ORF">CPSG_06147</name>
</gene>
<proteinExistence type="predicted"/>
<name>E9D8J5_COCPS</name>
<keyword evidence="2" id="KW-1185">Reference proteome</keyword>
<evidence type="ECO:0000313" key="2">
    <source>
        <dbReference type="Proteomes" id="UP000002497"/>
    </source>
</evidence>
<sequence>MSSSKNPVLKVKKKVFLCLLLHLQEKYYFFNAADPHCLYNIKYLVSEAGFVKNDLSELLYLPSSVCAVLSQVKNEIGNVHVLLDYLTTYLMSETKTLQDSQSHVFYQLSN</sequence>
<evidence type="ECO:0000313" key="1">
    <source>
        <dbReference type="EMBL" id="EFW16879.1"/>
    </source>
</evidence>
<dbReference type="HOGENOM" id="CLU_2170828_0_0_1"/>
<dbReference type="AlphaFoldDB" id="E9D8J5"/>
<protein>
    <submittedName>
        <fullName evidence="1">Predicted protein</fullName>
    </submittedName>
</protein>
<accession>E9D8J5</accession>
<organism evidence="2">
    <name type="scientific">Coccidioides posadasii (strain RMSCC 757 / Silveira)</name>
    <name type="common">Valley fever fungus</name>
    <dbReference type="NCBI Taxonomy" id="443226"/>
    <lineage>
        <taxon>Eukaryota</taxon>
        <taxon>Fungi</taxon>
        <taxon>Dikarya</taxon>
        <taxon>Ascomycota</taxon>
        <taxon>Pezizomycotina</taxon>
        <taxon>Eurotiomycetes</taxon>
        <taxon>Eurotiomycetidae</taxon>
        <taxon>Onygenales</taxon>
        <taxon>Onygenaceae</taxon>
        <taxon>Coccidioides</taxon>
    </lineage>
</organism>
<dbReference type="EMBL" id="GL636495">
    <property type="protein sequence ID" value="EFW16879.1"/>
    <property type="molecule type" value="Genomic_DNA"/>
</dbReference>
<dbReference type="Proteomes" id="UP000002497">
    <property type="component" value="Unassembled WGS sequence"/>
</dbReference>
<dbReference type="VEuPathDB" id="FungiDB:CPSG_06147"/>
<reference evidence="2" key="1">
    <citation type="journal article" date="2010" name="Genome Res.">
        <title>Population genomic sequencing of Coccidioides fungi reveals recent hybridization and transposon control.</title>
        <authorList>
            <person name="Neafsey D.E."/>
            <person name="Barker B.M."/>
            <person name="Sharpton T.J."/>
            <person name="Stajich J.E."/>
            <person name="Park D.J."/>
            <person name="Whiston E."/>
            <person name="Hung C.-Y."/>
            <person name="McMahan C."/>
            <person name="White J."/>
            <person name="Sykes S."/>
            <person name="Heiman D."/>
            <person name="Young S."/>
            <person name="Zeng Q."/>
            <person name="Abouelleil A."/>
            <person name="Aftuck L."/>
            <person name="Bessette D."/>
            <person name="Brown A."/>
            <person name="FitzGerald M."/>
            <person name="Lui A."/>
            <person name="Macdonald J.P."/>
            <person name="Priest M."/>
            <person name="Orbach M.J."/>
            <person name="Galgiani J.N."/>
            <person name="Kirkland T.N."/>
            <person name="Cole G.T."/>
            <person name="Birren B.W."/>
            <person name="Henn M.R."/>
            <person name="Taylor J.W."/>
            <person name="Rounsley S.D."/>
        </authorList>
    </citation>
    <scope>NUCLEOTIDE SEQUENCE [LARGE SCALE GENOMIC DNA]</scope>
    <source>
        <strain evidence="2">RMSCC 757 / Silveira</strain>
    </source>
</reference>
<reference evidence="2" key="2">
    <citation type="submission" date="2010-03" db="EMBL/GenBank/DDBJ databases">
        <title>The genome sequence of Coccidioides posadasii strain Silveira.</title>
        <authorList>
            <consortium name="The Broad Institute Genome Sequencing Center for Infectious Disease"/>
            <person name="Neafsey D."/>
            <person name="Orbach M."/>
            <person name="Henn M.R."/>
            <person name="Cole G.T."/>
            <person name="Galgiani J."/>
            <person name="Gardner M.J."/>
            <person name="Kirkland T.N."/>
            <person name="Taylor J.W."/>
            <person name="Young S.K."/>
            <person name="Zeng Q."/>
            <person name="Koehrsen M."/>
            <person name="Alvarado L."/>
            <person name="Berlin A."/>
            <person name="Borenstein D."/>
            <person name="Chapman S.B."/>
            <person name="Chen Z."/>
            <person name="Engels R."/>
            <person name="Freedman E."/>
            <person name="Gellesch M."/>
            <person name="Goldberg J."/>
            <person name="Griggs A."/>
            <person name="Gujja S."/>
            <person name="Heilman E."/>
            <person name="Heiman D."/>
            <person name="Howarth C."/>
            <person name="Jen D."/>
            <person name="Larson L."/>
            <person name="Mehta T."/>
            <person name="Neiman D."/>
            <person name="Park D."/>
            <person name="Pearson M."/>
            <person name="Richards J."/>
            <person name="Roberts A."/>
            <person name="Saif S."/>
            <person name="Shea T."/>
            <person name="Shenoy N."/>
            <person name="Sisk P."/>
            <person name="Stolte C."/>
            <person name="Sykes S."/>
            <person name="Walk T."/>
            <person name="White J."/>
            <person name="Yandava C."/>
            <person name="Haas B."/>
            <person name="Nusbaum C."/>
            <person name="Birren B."/>
        </authorList>
    </citation>
    <scope>NUCLEOTIDE SEQUENCE [LARGE SCALE GENOMIC DNA]</scope>
    <source>
        <strain evidence="2">RMSCC 757 / Silveira</strain>
    </source>
</reference>